<dbReference type="Proteomes" id="UP000269396">
    <property type="component" value="Unassembled WGS sequence"/>
</dbReference>
<proteinExistence type="predicted"/>
<accession>A0A3P8JRI7</accession>
<gene>
    <name evidence="1" type="ORF">SMTD_LOCUS15660</name>
</gene>
<organism evidence="1 2">
    <name type="scientific">Schistosoma mattheei</name>
    <dbReference type="NCBI Taxonomy" id="31246"/>
    <lineage>
        <taxon>Eukaryota</taxon>
        <taxon>Metazoa</taxon>
        <taxon>Spiralia</taxon>
        <taxon>Lophotrochozoa</taxon>
        <taxon>Platyhelminthes</taxon>
        <taxon>Trematoda</taxon>
        <taxon>Digenea</taxon>
        <taxon>Strigeidida</taxon>
        <taxon>Schistosomatoidea</taxon>
        <taxon>Schistosomatidae</taxon>
        <taxon>Schistosoma</taxon>
    </lineage>
</organism>
<evidence type="ECO:0000313" key="1">
    <source>
        <dbReference type="EMBL" id="VDP69186.1"/>
    </source>
</evidence>
<dbReference type="AlphaFoldDB" id="A0A3P8JRI7"/>
<reference evidence="1 2" key="1">
    <citation type="submission" date="2018-11" db="EMBL/GenBank/DDBJ databases">
        <authorList>
            <consortium name="Pathogen Informatics"/>
        </authorList>
    </citation>
    <scope>NUCLEOTIDE SEQUENCE [LARGE SCALE GENOMIC DNA]</scope>
    <source>
        <strain>Denwood</strain>
        <strain evidence="2">Zambia</strain>
    </source>
</reference>
<protein>
    <submittedName>
        <fullName evidence="1">Uncharacterized protein</fullName>
    </submittedName>
</protein>
<keyword evidence="2" id="KW-1185">Reference proteome</keyword>
<sequence>MTMMTVHSVLVSLHQPINENQHFLHLFEYFLHCHYHYYHYYYYYYYHY</sequence>
<evidence type="ECO:0000313" key="2">
    <source>
        <dbReference type="Proteomes" id="UP000269396"/>
    </source>
</evidence>
<dbReference type="EMBL" id="UZAL01036129">
    <property type="protein sequence ID" value="VDP69186.1"/>
    <property type="molecule type" value="Genomic_DNA"/>
</dbReference>
<name>A0A3P8JRI7_9TREM</name>